<feature type="compositionally biased region" description="Basic and acidic residues" evidence="1">
    <location>
        <begin position="38"/>
        <end position="48"/>
    </location>
</feature>
<evidence type="ECO:0000256" key="1">
    <source>
        <dbReference type="SAM" id="MobiDB-lite"/>
    </source>
</evidence>
<gene>
    <name evidence="2" type="ORF">MF5582_00395</name>
</gene>
<dbReference type="AlphaFoldDB" id="A0A654IMW7"/>
<evidence type="ECO:0000313" key="2">
    <source>
        <dbReference type="EMBL" id="VZS00047.1"/>
    </source>
</evidence>
<reference evidence="2" key="1">
    <citation type="submission" date="2019-11" db="EMBL/GenBank/DDBJ databases">
        <authorList>
            <person name="Falquet L."/>
            <person name="Falquet L."/>
        </authorList>
    </citation>
    <scope>NUCLEOTIDE SEQUENCE</scope>
    <source>
        <strain evidence="2">14/OD_0492</strain>
    </source>
</reference>
<feature type="region of interest" description="Disordered" evidence="1">
    <location>
        <begin position="38"/>
        <end position="58"/>
    </location>
</feature>
<proteinExistence type="predicted"/>
<protein>
    <submittedName>
        <fullName evidence="2">Uncharacterized protein</fullName>
    </submittedName>
</protein>
<organism evidence="2">
    <name type="scientific">Mycoplasma feriruminatoris</name>
    <dbReference type="NCBI Taxonomy" id="1179777"/>
    <lineage>
        <taxon>Bacteria</taxon>
        <taxon>Bacillati</taxon>
        <taxon>Mycoplasmatota</taxon>
        <taxon>Mollicutes</taxon>
        <taxon>Mycoplasmataceae</taxon>
        <taxon>Mycoplasma</taxon>
    </lineage>
</organism>
<dbReference type="EMBL" id="LR739237">
    <property type="protein sequence ID" value="VZS00047.1"/>
    <property type="molecule type" value="Genomic_DNA"/>
</dbReference>
<accession>A0A654IMW7</accession>
<dbReference type="RefSeq" id="WP_278289040.1">
    <property type="nucleotide sequence ID" value="NZ_CP113496.1"/>
</dbReference>
<name>A0A654IMW7_9MOLU</name>
<sequence>MKLIDKIKNFFNNIKSCFTTKPKVIIRDKVKAIETKTNSEENKEKLDQKSNVQSSETYTDISNNSEYINKRAILDSQNEFKLKVISNKSEALEQLADIKNTFKNCTDCLNIYKKNLDDMKLKILRLKKHIDHNYGFLGEEKEYQDYVFIDNIETYSQTDEMAGLKLVNKLEDHFNKYSNYDIDYFVPCTNHKDLIDKYKLLSIKVQDLDKIISN</sequence>
<feature type="compositionally biased region" description="Polar residues" evidence="1">
    <location>
        <begin position="49"/>
        <end position="58"/>
    </location>
</feature>